<dbReference type="OrthoDB" id="7939818at2759"/>
<evidence type="ECO:0000256" key="1">
    <source>
        <dbReference type="ARBA" id="ARBA00005006"/>
    </source>
</evidence>
<keyword evidence="6 10" id="KW-0547">Nucleotide-binding</keyword>
<evidence type="ECO:0000256" key="2">
    <source>
        <dbReference type="ARBA" id="ARBA00008100"/>
    </source>
</evidence>
<dbReference type="PANTHER" id="PTHR11164:SF0">
    <property type="entry name" value="GLUTAMATE--CYSTEINE LIGASE CATALYTIC SUBUNIT"/>
    <property type="match status" value="1"/>
</dbReference>
<dbReference type="Gene3D" id="3.30.590.50">
    <property type="match status" value="2"/>
</dbReference>
<evidence type="ECO:0000256" key="3">
    <source>
        <dbReference type="ARBA" id="ARBA00012220"/>
    </source>
</evidence>
<comment type="caution">
    <text evidence="11">The sequence shown here is derived from an EMBL/GenBank/DDBJ whole genome shotgun (WGS) entry which is preliminary data.</text>
</comment>
<evidence type="ECO:0000256" key="7">
    <source>
        <dbReference type="ARBA" id="ARBA00022840"/>
    </source>
</evidence>
<dbReference type="GO" id="GO:0017109">
    <property type="term" value="C:glutamate-cysteine ligase complex"/>
    <property type="evidence" value="ECO:0007669"/>
    <property type="project" value="TreeGrafter"/>
</dbReference>
<evidence type="ECO:0000256" key="10">
    <source>
        <dbReference type="RuleBase" id="RU367135"/>
    </source>
</evidence>
<dbReference type="InterPro" id="IPR004308">
    <property type="entry name" value="GCS"/>
</dbReference>
<gene>
    <name evidence="11" type="primary">RvY_13795-1</name>
    <name evidence="11" type="synonym">RvY_13795.1</name>
    <name evidence="11" type="ORF">RvY_13795</name>
</gene>
<comment type="pathway">
    <text evidence="1 10">Sulfur metabolism; glutathione biosynthesis; glutathione from L-cysteine and L-glutamate: step 1/2.</text>
</comment>
<name>A0A1D1VQX5_RAMVA</name>
<dbReference type="GO" id="GO:0005524">
    <property type="term" value="F:ATP binding"/>
    <property type="evidence" value="ECO:0007669"/>
    <property type="project" value="UniProtKB-UniRule"/>
</dbReference>
<dbReference type="EC" id="6.3.2.2" evidence="3 10"/>
<dbReference type="SUPFAM" id="SSF55931">
    <property type="entry name" value="Glutamine synthetase/guanido kinase"/>
    <property type="match status" value="1"/>
</dbReference>
<evidence type="ECO:0000313" key="11">
    <source>
        <dbReference type="EMBL" id="GAV03361.1"/>
    </source>
</evidence>
<dbReference type="InterPro" id="IPR014746">
    <property type="entry name" value="Gln_synth/guanido_kin_cat_dom"/>
</dbReference>
<sequence>MTSLCGIEYILVHFDDDKKLAQLSLRAPDLLPRLQQKEKDAHESGDDHPALPSLWRPEYAAYMIEGTPGSPYGSSLGALNKVESNMRRRRAEAQRQLPDNETVLCFTAFPRLGCPNFTNPSAKPTPNDPNGVARSLFFPDEAIFSGHPRFKTLSRNIRSRRGKKVIINVPVFKDTKTPVGFVEDFEPLGDDGEIKAAAKPDHIIMDAMGFGMGCCCLQVTFQASNIDEGRFLYDQLTTLCPLLLSLSAAAPIYRGKLSDVDCRWDVISGSVDDRTDEEKGLTPRENARFIIPKSRYGSVDYYISPLGEGYNDIPLVHDEQLWREMVDAGIDSQLAKHVAHLFIRDPVSLFSEKINQDDEHETDHFENLQSTNWQTMRFKPPPPDSTIGWRVEFRPMEIQMTDFENSAFVVFIVLLTRVILSFQLNFLIPLSKVEENMKEAQKRDAARQGQFYFRKDILCEHKVSSCKSYQSCARPKKNEYVKMTVNEIFNGKEGEFPGLIPLIKDYLRNMDVDAETSCTLLTYLRFIRKKASGELMTTASWIRDFVKNHPDYQHDSVVSEKINYDLMKTCQAVAGGQLHDSNLLIKRIVPAGKDDEALSDEEAAAIHMTNGH</sequence>
<proteinExistence type="inferred from homology"/>
<dbReference type="GO" id="GO:0004357">
    <property type="term" value="F:glutamate-cysteine ligase activity"/>
    <property type="evidence" value="ECO:0007669"/>
    <property type="project" value="UniProtKB-UniRule"/>
</dbReference>
<dbReference type="Pfam" id="PF03074">
    <property type="entry name" value="GCS"/>
    <property type="match status" value="1"/>
</dbReference>
<dbReference type="FunFam" id="3.30.590.50:FF:000001">
    <property type="entry name" value="Glutamate-cysteine ligase Gcs1"/>
    <property type="match status" value="1"/>
</dbReference>
<keyword evidence="7 10" id="KW-0067">ATP-binding</keyword>
<evidence type="ECO:0000256" key="5">
    <source>
        <dbReference type="ARBA" id="ARBA00022684"/>
    </source>
</evidence>
<dbReference type="FunFam" id="3.30.590.50:FF:000002">
    <property type="entry name" value="Glutamate--cysteine ligase catalytic subunit"/>
    <property type="match status" value="1"/>
</dbReference>
<keyword evidence="4 10" id="KW-0436">Ligase</keyword>
<dbReference type="AlphaFoldDB" id="A0A1D1VQX5"/>
<evidence type="ECO:0000256" key="8">
    <source>
        <dbReference type="ARBA" id="ARBA00030585"/>
    </source>
</evidence>
<accession>A0A1D1VQX5</accession>
<dbReference type="UniPathway" id="UPA00142">
    <property type="reaction ID" value="UER00209"/>
</dbReference>
<dbReference type="STRING" id="947166.A0A1D1VQX5"/>
<dbReference type="GO" id="GO:0006750">
    <property type="term" value="P:glutathione biosynthetic process"/>
    <property type="evidence" value="ECO:0007669"/>
    <property type="project" value="UniProtKB-UniRule"/>
</dbReference>
<evidence type="ECO:0000256" key="4">
    <source>
        <dbReference type="ARBA" id="ARBA00022598"/>
    </source>
</evidence>
<dbReference type="EMBL" id="BDGG01000009">
    <property type="protein sequence ID" value="GAV03361.1"/>
    <property type="molecule type" value="Genomic_DNA"/>
</dbReference>
<evidence type="ECO:0000256" key="6">
    <source>
        <dbReference type="ARBA" id="ARBA00022741"/>
    </source>
</evidence>
<dbReference type="Proteomes" id="UP000186922">
    <property type="component" value="Unassembled WGS sequence"/>
</dbReference>
<keyword evidence="12" id="KW-1185">Reference proteome</keyword>
<protein>
    <recommendedName>
        <fullName evidence="3 10">Glutamate--cysteine ligase</fullName>
        <ecNumber evidence="3 10">6.3.2.2</ecNumber>
    </recommendedName>
    <alternativeName>
        <fullName evidence="9 10">Gamma-ECS</fullName>
    </alternativeName>
    <alternativeName>
        <fullName evidence="8 10">Gamma-glutamylcysteine synthetase</fullName>
    </alternativeName>
</protein>
<organism evidence="11 12">
    <name type="scientific">Ramazzottius varieornatus</name>
    <name type="common">Water bear</name>
    <name type="synonym">Tardigrade</name>
    <dbReference type="NCBI Taxonomy" id="947166"/>
    <lineage>
        <taxon>Eukaryota</taxon>
        <taxon>Metazoa</taxon>
        <taxon>Ecdysozoa</taxon>
        <taxon>Tardigrada</taxon>
        <taxon>Eutardigrada</taxon>
        <taxon>Parachela</taxon>
        <taxon>Hypsibioidea</taxon>
        <taxon>Ramazzottiidae</taxon>
        <taxon>Ramazzottius</taxon>
    </lineage>
</organism>
<dbReference type="Gene3D" id="1.10.8.960">
    <property type="match status" value="1"/>
</dbReference>
<reference evidence="11 12" key="1">
    <citation type="journal article" date="2016" name="Nat. Commun.">
        <title>Extremotolerant tardigrade genome and improved radiotolerance of human cultured cells by tardigrade-unique protein.</title>
        <authorList>
            <person name="Hashimoto T."/>
            <person name="Horikawa D.D."/>
            <person name="Saito Y."/>
            <person name="Kuwahara H."/>
            <person name="Kozuka-Hata H."/>
            <person name="Shin-I T."/>
            <person name="Minakuchi Y."/>
            <person name="Ohishi K."/>
            <person name="Motoyama A."/>
            <person name="Aizu T."/>
            <person name="Enomoto A."/>
            <person name="Kondo K."/>
            <person name="Tanaka S."/>
            <person name="Hara Y."/>
            <person name="Koshikawa S."/>
            <person name="Sagara H."/>
            <person name="Miura T."/>
            <person name="Yokobori S."/>
            <person name="Miyagawa K."/>
            <person name="Suzuki Y."/>
            <person name="Kubo T."/>
            <person name="Oyama M."/>
            <person name="Kohara Y."/>
            <person name="Fujiyama A."/>
            <person name="Arakawa K."/>
            <person name="Katayama T."/>
            <person name="Toyoda A."/>
            <person name="Kunieda T."/>
        </authorList>
    </citation>
    <scope>NUCLEOTIDE SEQUENCE [LARGE SCALE GENOMIC DNA]</scope>
    <source>
        <strain evidence="11 12">YOKOZUNA-1</strain>
    </source>
</reference>
<keyword evidence="5 10" id="KW-0317">Glutathione biosynthesis</keyword>
<comment type="catalytic activity">
    <reaction evidence="10">
        <text>L-cysteine + L-glutamate + ATP = gamma-L-glutamyl-L-cysteine + ADP + phosphate + H(+)</text>
        <dbReference type="Rhea" id="RHEA:13285"/>
        <dbReference type="ChEBI" id="CHEBI:15378"/>
        <dbReference type="ChEBI" id="CHEBI:29985"/>
        <dbReference type="ChEBI" id="CHEBI:30616"/>
        <dbReference type="ChEBI" id="CHEBI:35235"/>
        <dbReference type="ChEBI" id="CHEBI:43474"/>
        <dbReference type="ChEBI" id="CHEBI:58173"/>
        <dbReference type="ChEBI" id="CHEBI:456216"/>
        <dbReference type="EC" id="6.3.2.2"/>
    </reaction>
</comment>
<dbReference type="PANTHER" id="PTHR11164">
    <property type="entry name" value="GLUTAMATE CYSTEINE LIGASE"/>
    <property type="match status" value="1"/>
</dbReference>
<comment type="similarity">
    <text evidence="2 10">Belongs to the glutamate--cysteine ligase type 3 family.</text>
</comment>
<evidence type="ECO:0000313" key="12">
    <source>
        <dbReference type="Proteomes" id="UP000186922"/>
    </source>
</evidence>
<evidence type="ECO:0000256" key="9">
    <source>
        <dbReference type="ARBA" id="ARBA00032122"/>
    </source>
</evidence>